<evidence type="ECO:0000313" key="2">
    <source>
        <dbReference type="EMBL" id="RKR82727.1"/>
    </source>
</evidence>
<dbReference type="EMBL" id="RBKU01000001">
    <property type="protein sequence ID" value="RKR82727.1"/>
    <property type="molecule type" value="Genomic_DNA"/>
</dbReference>
<proteinExistence type="predicted"/>
<evidence type="ECO:0000256" key="1">
    <source>
        <dbReference type="SAM" id="Phobius"/>
    </source>
</evidence>
<keyword evidence="1" id="KW-1133">Transmembrane helix</keyword>
<evidence type="ECO:0000313" key="3">
    <source>
        <dbReference type="Proteomes" id="UP000268007"/>
    </source>
</evidence>
<keyword evidence="1" id="KW-0472">Membrane</keyword>
<dbReference type="PRINTS" id="PR00702">
    <property type="entry name" value="ACRIFLAVINRP"/>
</dbReference>
<feature type="transmembrane region" description="Helical" evidence="1">
    <location>
        <begin position="591"/>
        <end position="610"/>
    </location>
</feature>
<gene>
    <name evidence="2" type="ORF">BDD43_2912</name>
</gene>
<organism evidence="2 3">
    <name type="scientific">Mucilaginibacter gracilis</name>
    <dbReference type="NCBI Taxonomy" id="423350"/>
    <lineage>
        <taxon>Bacteria</taxon>
        <taxon>Pseudomonadati</taxon>
        <taxon>Bacteroidota</taxon>
        <taxon>Sphingobacteriia</taxon>
        <taxon>Sphingobacteriales</taxon>
        <taxon>Sphingobacteriaceae</taxon>
        <taxon>Mucilaginibacter</taxon>
    </lineage>
</organism>
<protein>
    <submittedName>
        <fullName evidence="2">Multidrug efflux pump subunit AcrB</fullName>
    </submittedName>
</protein>
<dbReference type="PANTHER" id="PTHR32063">
    <property type="match status" value="1"/>
</dbReference>
<reference evidence="2 3" key="1">
    <citation type="submission" date="2018-10" db="EMBL/GenBank/DDBJ databases">
        <title>Genomic Encyclopedia of Archaeal and Bacterial Type Strains, Phase II (KMG-II): from individual species to whole genera.</title>
        <authorList>
            <person name="Goeker M."/>
        </authorList>
    </citation>
    <scope>NUCLEOTIDE SEQUENCE [LARGE SCALE GENOMIC DNA]</scope>
    <source>
        <strain evidence="2 3">DSM 18602</strain>
    </source>
</reference>
<dbReference type="PANTHER" id="PTHR32063:SF24">
    <property type="entry name" value="CATION EFFLUX SYSTEM (ACRB_ACRD_ACRF FAMILY)"/>
    <property type="match status" value="1"/>
</dbReference>
<sequence length="1144" mass="126029">MKDQEKEFAPSSWAIDNKQAVYVLIFLITLIGYMSYSKLPKENFPDITISKVFITTQYLGQSPQNIETLVTKQLEKQLKSLKGLKKVTSNTQQNVSVITAEFNANVNIRDAKQDVKDAVDKAKPDLPQGDVNLKQSDVSDINVADQPILNVNLSGNYDLKKLKEYADNLKDDIEGMKQISQVKEVGALKPNIQINVDIPKMTAAQVSYGDIIQAIGNENIISSAGTLVTDGVQRTIDIKEDFKNADEVAGLVIRNPQGKGVYLRDIAEIKDGFKDQESYARLKTPDNAKFKNVITLNVSKRAGENLIEASDEIYTLIKQKQATVFPKGLSVTVTGDQSDKTRSTLNDLINTIIIGFILVTIILMFFMGTTNAIFVALSVPLSCFIAFILMPAIGFTLNMIVLFSFLLALGIVVDDAIVVIENTHRIFANGKVPIVKAAKIAAGEVFMPVFSGTMTTLAPFVPLAFWNSLIGHFMFFLPITLIITLLASLVVAYIMNPVFAVDFMKPHIEGEHDNPKFDKKTTRTTIIMAVLAALGYFINVGVGNFVVLAIILYLFNHFLLINIIDKFQKNVWPRFQSWYARILEKAVRSPWWILGGTVVLFFFTIGFSVVSNLPVEQFPSGDPNFVYVYVTMPVGTDQAYTDQVVQKLEKRVAQVVEPDKDIVSSIISNVSVSVTDPSDEDQGTYFNKGKITVAFVEFGKRKGKDTKAIMAKIRSSVQGVPGAKIAIAQEASGPPTQKDISLEIAGDNIDTLVSTAAKIKKFINQQGIAGIEELTPDVQADKPEIVFDVNRERANREGVNTNLINQALGASVYGAKASDFRNTAEDNYEINVRAKEDQRYDIDMLRNLKITYRDLASGGAIRQVPISAFTDIRYTNTYANIKHKQQHRVITLGSNVIKPYNGAEINTRIAQALKRYKLPPNVTVRMGGAQDDQIETATFLGNALMISFGLILIILVALFNSIGKTLIILSEIFFSIIGVFLGLSIFHMTFSIVMSGVGIIALAGVVVRNGILLVEFTDMLIEEGANLHDAVVEAARTRMTPVLLTAFAAICGLIPLAIGFNIDFAGLFTHFKPHIYLGGDNVAFWGPLAWTMIFGLGFATIITLILVPCMYIIRVHMKNGLARMIGGKTVAKVDEGFEEVKPAH</sequence>
<accession>A0A495J1B2</accession>
<dbReference type="Pfam" id="PF00873">
    <property type="entry name" value="ACR_tran"/>
    <property type="match status" value="1"/>
</dbReference>
<dbReference type="Proteomes" id="UP000268007">
    <property type="component" value="Unassembled WGS sequence"/>
</dbReference>
<dbReference type="InterPro" id="IPR027463">
    <property type="entry name" value="AcrB_DN_DC_subdom"/>
</dbReference>
<feature type="transmembrane region" description="Helical" evidence="1">
    <location>
        <begin position="521"/>
        <end position="539"/>
    </location>
</feature>
<dbReference type="SUPFAM" id="SSF82714">
    <property type="entry name" value="Multidrug efflux transporter AcrB TolC docking domain, DN and DC subdomains"/>
    <property type="match status" value="2"/>
</dbReference>
<feature type="transmembrane region" description="Helical" evidence="1">
    <location>
        <begin position="441"/>
        <end position="461"/>
    </location>
</feature>
<dbReference type="SUPFAM" id="SSF82693">
    <property type="entry name" value="Multidrug efflux transporter AcrB pore domain, PN1, PN2, PC1 and PC2 subdomains"/>
    <property type="match status" value="3"/>
</dbReference>
<feature type="transmembrane region" description="Helical" evidence="1">
    <location>
        <begin position="20"/>
        <end position="36"/>
    </location>
</feature>
<feature type="transmembrane region" description="Helical" evidence="1">
    <location>
        <begin position="399"/>
        <end position="420"/>
    </location>
</feature>
<feature type="transmembrane region" description="Helical" evidence="1">
    <location>
        <begin position="1088"/>
        <end position="1113"/>
    </location>
</feature>
<feature type="transmembrane region" description="Helical" evidence="1">
    <location>
        <begin position="545"/>
        <end position="564"/>
    </location>
</feature>
<dbReference type="Gene3D" id="3.30.70.1430">
    <property type="entry name" value="Multidrug efflux transporter AcrB pore domain"/>
    <property type="match status" value="2"/>
</dbReference>
<keyword evidence="3" id="KW-1185">Reference proteome</keyword>
<dbReference type="Gene3D" id="3.30.70.1320">
    <property type="entry name" value="Multidrug efflux transporter AcrB pore domain like"/>
    <property type="match status" value="1"/>
</dbReference>
<feature type="transmembrane region" description="Helical" evidence="1">
    <location>
        <begin position="348"/>
        <end position="366"/>
    </location>
</feature>
<feature type="transmembrane region" description="Helical" evidence="1">
    <location>
        <begin position="992"/>
        <end position="1014"/>
    </location>
</feature>
<dbReference type="RefSeq" id="WP_121198303.1">
    <property type="nucleotide sequence ID" value="NZ_RBKU01000001.1"/>
</dbReference>
<keyword evidence="1" id="KW-0812">Transmembrane</keyword>
<dbReference type="GO" id="GO:0042910">
    <property type="term" value="F:xenobiotic transmembrane transporter activity"/>
    <property type="evidence" value="ECO:0007669"/>
    <property type="project" value="TreeGrafter"/>
</dbReference>
<dbReference type="Gene3D" id="1.20.1640.10">
    <property type="entry name" value="Multidrug efflux transporter AcrB transmembrane domain"/>
    <property type="match status" value="2"/>
</dbReference>
<feature type="transmembrane region" description="Helical" evidence="1">
    <location>
        <begin position="473"/>
        <end position="500"/>
    </location>
</feature>
<dbReference type="Gene3D" id="3.30.2090.10">
    <property type="entry name" value="Multidrug efflux transporter AcrB TolC docking domain, DN and DC subdomains"/>
    <property type="match status" value="2"/>
</dbReference>
<feature type="transmembrane region" description="Helical" evidence="1">
    <location>
        <begin position="966"/>
        <end position="986"/>
    </location>
</feature>
<feature type="transmembrane region" description="Helical" evidence="1">
    <location>
        <begin position="373"/>
        <end position="393"/>
    </location>
</feature>
<feature type="transmembrane region" description="Helical" evidence="1">
    <location>
        <begin position="939"/>
        <end position="959"/>
    </location>
</feature>
<dbReference type="SUPFAM" id="SSF82866">
    <property type="entry name" value="Multidrug efflux transporter AcrB transmembrane domain"/>
    <property type="match status" value="2"/>
</dbReference>
<dbReference type="InterPro" id="IPR001036">
    <property type="entry name" value="Acrflvin-R"/>
</dbReference>
<comment type="caution">
    <text evidence="2">The sequence shown here is derived from an EMBL/GenBank/DDBJ whole genome shotgun (WGS) entry which is preliminary data.</text>
</comment>
<name>A0A495J1B2_9SPHI</name>
<dbReference type="AlphaFoldDB" id="A0A495J1B2"/>
<dbReference type="Gene3D" id="3.30.70.1440">
    <property type="entry name" value="Multidrug efflux transporter AcrB pore domain"/>
    <property type="match status" value="1"/>
</dbReference>
<dbReference type="OrthoDB" id="9758234at2"/>
<feature type="transmembrane region" description="Helical" evidence="1">
    <location>
        <begin position="1042"/>
        <end position="1068"/>
    </location>
</feature>
<dbReference type="GO" id="GO:0005886">
    <property type="term" value="C:plasma membrane"/>
    <property type="evidence" value="ECO:0007669"/>
    <property type="project" value="TreeGrafter"/>
</dbReference>